<dbReference type="NCBIfam" id="TIGR03373">
    <property type="entry name" value="VI_minor_4"/>
    <property type="match status" value="1"/>
</dbReference>
<name>A0A2A7SE34_BURGA</name>
<organism evidence="1 2">
    <name type="scientific">Burkholderia gladioli</name>
    <name type="common">Pseudomonas marginata</name>
    <name type="synonym">Phytomonas marginata</name>
    <dbReference type="NCBI Taxonomy" id="28095"/>
    <lineage>
        <taxon>Bacteria</taxon>
        <taxon>Pseudomonadati</taxon>
        <taxon>Pseudomonadota</taxon>
        <taxon>Betaproteobacteria</taxon>
        <taxon>Burkholderiales</taxon>
        <taxon>Burkholderiaceae</taxon>
        <taxon>Burkholderia</taxon>
    </lineage>
</organism>
<comment type="caution">
    <text evidence="1">The sequence shown here is derived from an EMBL/GenBank/DDBJ whole genome shotgun (WGS) entry which is preliminary data.</text>
</comment>
<dbReference type="Proteomes" id="UP000220629">
    <property type="component" value="Unassembled WGS sequence"/>
</dbReference>
<protein>
    <submittedName>
        <fullName evidence="1">Type VI secretion system-associated protein TagF</fullName>
    </submittedName>
</protein>
<dbReference type="RefSeq" id="WP_098151600.1">
    <property type="nucleotide sequence ID" value="NZ_CADEQH010000008.1"/>
</dbReference>
<evidence type="ECO:0000313" key="2">
    <source>
        <dbReference type="Proteomes" id="UP000220629"/>
    </source>
</evidence>
<dbReference type="InterPro" id="IPR017748">
    <property type="entry name" value="TagF"/>
</dbReference>
<evidence type="ECO:0000313" key="1">
    <source>
        <dbReference type="EMBL" id="PEH41500.1"/>
    </source>
</evidence>
<reference evidence="2" key="1">
    <citation type="submission" date="2017-09" db="EMBL/GenBank/DDBJ databases">
        <title>FDA dAtabase for Regulatory Grade micrObial Sequences (FDA-ARGOS): Supporting development and validation of Infectious Disease Dx tests.</title>
        <authorList>
            <person name="Minogue T."/>
            <person name="Wolcott M."/>
            <person name="Wasieloski L."/>
            <person name="Aguilar W."/>
            <person name="Moore D."/>
            <person name="Tallon L."/>
            <person name="Sadzewicz L."/>
            <person name="Ott S."/>
            <person name="Zhao X."/>
            <person name="Nagaraj S."/>
            <person name="Vavikolanu K."/>
            <person name="Aluvathingal J."/>
            <person name="Nadendla S."/>
            <person name="Sichtig H."/>
        </authorList>
    </citation>
    <scope>NUCLEOTIDE SEQUENCE [LARGE SCALE GENOMIC DNA]</scope>
    <source>
        <strain evidence="2">FDAARGOS_390</strain>
    </source>
</reference>
<dbReference type="Gene3D" id="3.40.1730.10">
    <property type="entry name" value="pa0076 domain"/>
    <property type="match status" value="1"/>
</dbReference>
<dbReference type="AlphaFoldDB" id="A0A2A7SE34"/>
<dbReference type="Pfam" id="PF09867">
    <property type="entry name" value="TagF_N"/>
    <property type="match status" value="1"/>
</dbReference>
<dbReference type="InterPro" id="IPR038225">
    <property type="entry name" value="TagF_sf"/>
</dbReference>
<gene>
    <name evidence="1" type="ORF">CRM94_04625</name>
</gene>
<accession>A0A2A7SE34</accession>
<sequence length="552" mass="57443">MSGGVGFYGKLPGAGDFVKRRLPVDFIEAWDRHFQRAVETGRRELGERWGEAWRNGPAWRFVLPPQVCGSGAWCGLTGPAVDRLGRAFPMVLAAPCTGDVARILGNSDWFDALERVWRQAQHEAASVETFDARVAVLPRPLAEAGDLSALWRGLPWDSGQWRLDMSGAAAAGVMLTEAWRQLCLRPGPWCLWWTGNATRLFATRGLPRSHAVLLDAPPPGEAASVARPGGIADDIVDAFDAFDAIGAAPGLANAAAAAEAWAPTAPAAPAAVAPATIHEDWLDDDDDDDATVESVRPAASLPLGLPRAHAEALAVGSIGAQAIEAPFAADAGPGTAAPLDADHGAEHGSDSAAIWLDDGRTLVLSADDMPPDGTRRLAARKIREAAAAGAAAPEAIRAALLGVHARLREGGATRENGAALVARFDGATALVQRFGAAAVWHWRQGVLSAPFVERAAGAGGEFDDLLFGDAWLDMPGIGAAGEPDCESVAIRLAPGDRLLLLVTRAMTQLPREALAAALALPGCEAAREALAAHAGLASASAGWPLAVVEVQA</sequence>
<proteinExistence type="predicted"/>
<dbReference type="EMBL" id="PDDY01000001">
    <property type="protein sequence ID" value="PEH41500.1"/>
    <property type="molecule type" value="Genomic_DNA"/>
</dbReference>